<comment type="function">
    <text evidence="3">Required for flagellar hook formation. May act as a scaffolding protein.</text>
</comment>
<protein>
    <recommendedName>
        <fullName evidence="3">Basal-body rod modification protein FlgD</fullName>
    </recommendedName>
</protein>
<sequence>MTTIDPNSAQAALFEKLGITRQAGTQKAAKDTLGQSDFLKLMTTQLQNQDPFAPMDNGDFIAQMAQFSTVTGIQEVNNSIGQLVDEFDQARIATASNLLGHSVLVPGNIGRADEEGQLHGVLDLPEQTFMTQLTYYDAETNEKLFSDDLGPMAAGLVGFSWEEIPQDILDLNKRIKIEALIDTGNGPEQLSPSIYSKVISASVGSGDTKQVLVNVEDYGDLDVSSAINFR</sequence>
<evidence type="ECO:0000256" key="1">
    <source>
        <dbReference type="ARBA" id="ARBA00010577"/>
    </source>
</evidence>
<keyword evidence="4" id="KW-0282">Flagellum</keyword>
<dbReference type="GO" id="GO:0044781">
    <property type="term" value="P:bacterial-type flagellum organization"/>
    <property type="evidence" value="ECO:0007669"/>
    <property type="project" value="UniProtKB-UniRule"/>
</dbReference>
<organism evidence="4">
    <name type="scientific">uncultured marine bacterium MedDCM-OCT-S09-C247</name>
    <dbReference type="NCBI Taxonomy" id="743078"/>
    <lineage>
        <taxon>Bacteria</taxon>
        <taxon>environmental samples</taxon>
    </lineage>
</organism>
<dbReference type="Gene3D" id="2.30.30.910">
    <property type="match status" value="1"/>
</dbReference>
<keyword evidence="4" id="KW-0969">Cilium</keyword>
<dbReference type="Pfam" id="PF03963">
    <property type="entry name" value="FlgD"/>
    <property type="match status" value="1"/>
</dbReference>
<evidence type="ECO:0000256" key="3">
    <source>
        <dbReference type="RuleBase" id="RU362076"/>
    </source>
</evidence>
<name>D6PE21_9BACT</name>
<dbReference type="Gene3D" id="2.60.40.4070">
    <property type="match status" value="1"/>
</dbReference>
<evidence type="ECO:0000313" key="4">
    <source>
        <dbReference type="EMBL" id="ADD93972.1"/>
    </source>
</evidence>
<keyword evidence="2 3" id="KW-1005">Bacterial flagellum biogenesis</keyword>
<dbReference type="EMBL" id="GU943007">
    <property type="protein sequence ID" value="ADD93972.1"/>
    <property type="molecule type" value="Genomic_DNA"/>
</dbReference>
<proteinExistence type="inferred from homology"/>
<dbReference type="InterPro" id="IPR005648">
    <property type="entry name" value="FlgD"/>
</dbReference>
<keyword evidence="4" id="KW-0966">Cell projection</keyword>
<comment type="similarity">
    <text evidence="1 3">Belongs to the FlgD family.</text>
</comment>
<evidence type="ECO:0000256" key="2">
    <source>
        <dbReference type="ARBA" id="ARBA00022795"/>
    </source>
</evidence>
<accession>D6PE21</accession>
<dbReference type="AlphaFoldDB" id="D6PE21"/>
<reference evidence="4" key="1">
    <citation type="journal article" date="2010" name="ISME J.">
        <title>Metagenome of the Mediterranean deep chlorophyll maximum studied by direct and fosmid library 454 pyrosequencing.</title>
        <authorList>
            <person name="Ghai R."/>
            <person name="Martin-Cuadrado A.B."/>
            <person name="Molto A.G."/>
            <person name="Heredia I.G."/>
            <person name="Cabrera R."/>
            <person name="Martin J."/>
            <person name="Verdu M."/>
            <person name="Deschamps P."/>
            <person name="Moreira D."/>
            <person name="Lopez-Garcia P."/>
            <person name="Mira A."/>
            <person name="Rodriguez-Valera F."/>
        </authorList>
    </citation>
    <scope>NUCLEOTIDE SEQUENCE</scope>
</reference>